<feature type="repeat" description="TPR" evidence="3">
    <location>
        <begin position="1644"/>
        <end position="1677"/>
    </location>
</feature>
<dbReference type="InterPro" id="IPR019734">
    <property type="entry name" value="TPR_rpt"/>
</dbReference>
<dbReference type="Pfam" id="PF13181">
    <property type="entry name" value="TPR_8"/>
    <property type="match status" value="1"/>
</dbReference>
<feature type="region of interest" description="Disordered" evidence="5">
    <location>
        <begin position="902"/>
        <end position="931"/>
    </location>
</feature>
<dbReference type="Gene3D" id="1.25.40.10">
    <property type="entry name" value="Tetratricopeptide repeat domain"/>
    <property type="match status" value="9"/>
</dbReference>
<feature type="repeat" description="TPR" evidence="3">
    <location>
        <begin position="1755"/>
        <end position="1788"/>
    </location>
</feature>
<reference evidence="6" key="1">
    <citation type="submission" date="2022-01" db="EMBL/GenBank/DDBJ databases">
        <authorList>
            <person name="Braso-Vives M."/>
        </authorList>
    </citation>
    <scope>NUCLEOTIDE SEQUENCE</scope>
</reference>
<evidence type="ECO:0000256" key="3">
    <source>
        <dbReference type="PROSITE-ProRule" id="PRU00339"/>
    </source>
</evidence>
<feature type="compositionally biased region" description="Acidic residues" evidence="5">
    <location>
        <begin position="512"/>
        <end position="538"/>
    </location>
</feature>
<dbReference type="Proteomes" id="UP000838412">
    <property type="component" value="Chromosome 6"/>
</dbReference>
<feature type="compositionally biased region" description="Acidic residues" evidence="5">
    <location>
        <begin position="307"/>
        <end position="323"/>
    </location>
</feature>
<feature type="compositionally biased region" description="Polar residues" evidence="5">
    <location>
        <begin position="279"/>
        <end position="299"/>
    </location>
</feature>
<dbReference type="Pfam" id="PF13432">
    <property type="entry name" value="TPR_16"/>
    <property type="match status" value="1"/>
</dbReference>
<dbReference type="SUPFAM" id="SSF81901">
    <property type="entry name" value="HCP-like"/>
    <property type="match status" value="1"/>
</dbReference>
<accession>A0A8K0A332</accession>
<dbReference type="Pfam" id="PF00515">
    <property type="entry name" value="TPR_1"/>
    <property type="match status" value="3"/>
</dbReference>
<proteinExistence type="predicted"/>
<dbReference type="SMART" id="SM00028">
    <property type="entry name" value="TPR"/>
    <property type="match status" value="24"/>
</dbReference>
<feature type="coiled-coil region" evidence="4">
    <location>
        <begin position="1207"/>
        <end position="1234"/>
    </location>
</feature>
<organism evidence="6 7">
    <name type="scientific">Branchiostoma lanceolatum</name>
    <name type="common">Common lancelet</name>
    <name type="synonym">Amphioxus lanceolatum</name>
    <dbReference type="NCBI Taxonomy" id="7740"/>
    <lineage>
        <taxon>Eukaryota</taxon>
        <taxon>Metazoa</taxon>
        <taxon>Chordata</taxon>
        <taxon>Cephalochordata</taxon>
        <taxon>Leptocardii</taxon>
        <taxon>Amphioxiformes</taxon>
        <taxon>Branchiostomatidae</taxon>
        <taxon>Branchiostoma</taxon>
    </lineage>
</organism>
<keyword evidence="7" id="KW-1185">Reference proteome</keyword>
<keyword evidence="2 3" id="KW-0802">TPR repeat</keyword>
<dbReference type="InterPro" id="IPR011990">
    <property type="entry name" value="TPR-like_helical_dom_sf"/>
</dbReference>
<sequence>MASRDFLTQAEQRSRFFRHGPNFQQELALKKELADLERKSIAEIRAIKAAAKQQPLDEETEAVIKLTPRFVPDRKQPPIKRTEPIFHDELTENIISREPSFQEPPPTMATYNPLEKFEVPPPSQKTRKYPYNKEEVVFVGEMKRPRVTSMGVLPSRQSTEVEGLAVLMEGRPAVPPLREISLPAPTPTTEVTIEPKYEFMESTEEGTTETPIGKPGTKPAIASAAGTTGPVPFSARSKPPARPKSMASGSPTPRPPKSPPKTPDKGAKLRRKTVAKSGASRTMSMKSSTTVRSSLQRTPTRAKVIGESDEEDEGDSSSEDEELLTLRSKPQSRVGFAEDVVIEGELSPPPRRRVTPGVRSGDGEKIKPGSADSATSQKSMKELLAEAEALAAPGTEPLYKARRGSSRSKSTEEEKKAETPEKSERSVDEIIATLRATSKDGRAAPVKTEADRKIQEIMERVMARASAVLSELGVETTLTKEEEEEEKEPTEARQLIFHTLFCHARQGLVETPEVDEGESEEEDEGESEGEMEDLEEGEEEKKLVPTIEVAEPTPMAGADVRSPLPPPPPFVSTEVSTAAPSVSEVSYPELRVEEQPAVQDISPAELAQAWKDFTAPVEVTHEDVVNMEGLPVELSEKWSVLDIRPAQVTVPPRPVMPLTQSVSFSALRAPQEDTAPREVQPRVRDTSHTIHHFCTSVPAAVLPPHLRNISRFHHTWSKFFQPEYYSDETLSEMSEDSGVAPSVTTTVRDADNADRIEAAAQRVMEKLHLSHQPLDLEGWQALAQEMIEGPNLSIDGTKMDIKEDISRLYWTPAPPKLDLPPSYIRSRVCPDYVPEVTAGTVSPEKSSLMEFSEEETEEEEEEEEEEDPEERLQRERLLRHKHPSATDLTKFVRLQLEWDLRGGQSSPGKTEESLAPTPASGLTTKTGDEEVSEASFTSEMFYMRQRELDDDAIFTPAVVRRRRAQSAPQLFEEGEEVFSAPADFDTSIKELKYQAQKISELKASRGTAPAKVTEEEAADTAAVLTTTLTSRGKEPVQGKGLIIKPPKPTPAELAREAGMKYIIYPKKKKKKPAKKTIGLDKALEIQKELLTTHHRLKRSTSLPKLDIPVERMLRVPPHVRTGPRGSVSNIPSFLQYSRERKMPGNADVREWVRDIWNEWFDEVFPSSDDGWSEMSSVVSELDTDRKPTTAPTITADAIESIEPIGESEEDRALVEALQDEARQLTERIEGEGETAFDLCRRGAIHRKLGLLKKAEYDLSKAILLEPKLLDAYWHRHLLMLVQEKPAAAIEDLNFILKHNKKHVGAYRSRAEVYRKQDEYTSAIVNYTQAIKLQPDDHEAYYYRAEMYEKKGDMLLALEDFAQATRLMPSRTEAVLKHGLYYFNNGNWIGAVNDFTALLQQEPNNATARTYRGRAYAQQGHYSSAVEDLSAAIHLDPNNAIAFYHRGCLLRKVHPKKALQDLSVSILLDDSEDNVKAILHRGILYTDMERWTDAISDFEHALKLDRNLACAHVNLGLIFLHQLENYFKAIGRFTQAIKTDPTYIRAYICRSEAYHKIHKRKQALLDLTRAIHLRPDVQHYYMRRGQLLLQMKNLELASFCVQHASELKDGLGASSTQQAVVQSFLKQHDKAVETMAQACRVKPSPQMYTLLGKTQMKAKQFEEAVGTYKRAIQLLTPWQAKQPMPWEAAEVYYFLGLCHLELFQYTEALEAFNNALKVNPSYAEAYYQRGLTRLRLKQSKGIQDFNRALALDPYIFQAFLSRAAYYGMKGRYTKAIMNCNEAIKLQPNSVRAYLYRGALKYYVKTYKLAVKDLSKAASIDRTCSLAYFNRAVCYHEMKDFEKALQDYGIVLLLEEKNLKVLVNRGLLYFEQKDYRNALQDFMAASQVDVKDPKLCHTVGLCRHKLDKLEDAVDSFSQAIQVDSFFIDAYIGRGNVYMDYGHEEGIIMARKDYEHALRLDPTNVAARVNLAYNLQVFGKFMQAWRQFTAAVDMSPKFKPALEGRAVVNLQMSNTYAAWVDINSAVKIGPSAELYTNRGVINQFMDDYTNAIKDYKSALQLDPTFSLAYFNAANLYFHMRQFLQAKDFFDKAVQCNPKDESAHLNRAITKVMLKDTKGALEDFKMAAQLSPYSAHVYFNRGNLYAGLKQYDKAEKDYTQALSLQPDDALVYKRRADVRGKLSRTQDAIQDYRRAVEIQARMQRMNVH</sequence>
<dbReference type="InterPro" id="IPR050498">
    <property type="entry name" value="Ycf3"/>
</dbReference>
<dbReference type="PANTHER" id="PTHR44858">
    <property type="entry name" value="TETRATRICOPEPTIDE REPEAT PROTEIN 6"/>
    <property type="match status" value="1"/>
</dbReference>
<dbReference type="OrthoDB" id="1658288at2759"/>
<feature type="repeat" description="TPR" evidence="3">
    <location>
        <begin position="1303"/>
        <end position="1336"/>
    </location>
</feature>
<keyword evidence="4" id="KW-0175">Coiled coil</keyword>
<evidence type="ECO:0000256" key="4">
    <source>
        <dbReference type="SAM" id="Coils"/>
    </source>
</evidence>
<name>A0A8K0A332_BRALA</name>
<evidence type="ECO:0000313" key="7">
    <source>
        <dbReference type="Proteomes" id="UP000838412"/>
    </source>
</evidence>
<feature type="repeat" description="TPR" evidence="3">
    <location>
        <begin position="1337"/>
        <end position="1370"/>
    </location>
</feature>
<dbReference type="PROSITE" id="PS50293">
    <property type="entry name" value="TPR_REGION"/>
    <property type="match status" value="4"/>
</dbReference>
<protein>
    <submittedName>
        <fullName evidence="6">TTC6 protein</fullName>
    </submittedName>
</protein>
<feature type="region of interest" description="Disordered" evidence="5">
    <location>
        <begin position="176"/>
        <end position="428"/>
    </location>
</feature>
<dbReference type="Pfam" id="PF13414">
    <property type="entry name" value="TPR_11"/>
    <property type="match status" value="1"/>
</dbReference>
<feature type="repeat" description="TPR" evidence="3">
    <location>
        <begin position="1405"/>
        <end position="1438"/>
    </location>
</feature>
<dbReference type="PROSITE" id="PS50005">
    <property type="entry name" value="TPR"/>
    <property type="match status" value="13"/>
</dbReference>
<feature type="compositionally biased region" description="Acidic residues" evidence="5">
    <location>
        <begin position="851"/>
        <end position="869"/>
    </location>
</feature>
<feature type="compositionally biased region" description="Basic and acidic residues" evidence="5">
    <location>
        <begin position="409"/>
        <end position="428"/>
    </location>
</feature>
<evidence type="ECO:0000256" key="1">
    <source>
        <dbReference type="ARBA" id="ARBA00022737"/>
    </source>
</evidence>
<evidence type="ECO:0000256" key="2">
    <source>
        <dbReference type="ARBA" id="ARBA00022803"/>
    </source>
</evidence>
<evidence type="ECO:0000256" key="5">
    <source>
        <dbReference type="SAM" id="MobiDB-lite"/>
    </source>
</evidence>
<feature type="repeat" description="TPR" evidence="3">
    <location>
        <begin position="1823"/>
        <end position="1856"/>
    </location>
</feature>
<feature type="repeat" description="TPR" evidence="3">
    <location>
        <begin position="2131"/>
        <end position="2164"/>
    </location>
</feature>
<dbReference type="EMBL" id="OV696691">
    <property type="protein sequence ID" value="CAH1267670.1"/>
    <property type="molecule type" value="Genomic_DNA"/>
</dbReference>
<evidence type="ECO:0000313" key="6">
    <source>
        <dbReference type="EMBL" id="CAH1267670.1"/>
    </source>
</evidence>
<gene>
    <name evidence="6" type="primary">TTC6</name>
    <name evidence="6" type="ORF">BLAG_LOCUS20924</name>
</gene>
<feature type="repeat" description="TPR" evidence="3">
    <location>
        <begin position="1688"/>
        <end position="1721"/>
    </location>
</feature>
<dbReference type="PANTHER" id="PTHR44858:SF1">
    <property type="entry name" value="UDP-N-ACETYLGLUCOSAMINE--PEPTIDE N-ACETYLGLUCOSAMINYLTRANSFERASE SPINDLY-RELATED"/>
    <property type="match status" value="1"/>
</dbReference>
<feature type="repeat" description="TPR" evidence="3">
    <location>
        <begin position="2063"/>
        <end position="2096"/>
    </location>
</feature>
<feature type="compositionally biased region" description="Pro residues" evidence="5">
    <location>
        <begin position="252"/>
        <end position="261"/>
    </location>
</feature>
<keyword evidence="1" id="KW-0677">Repeat</keyword>
<feature type="repeat" description="TPR" evidence="3">
    <location>
        <begin position="1371"/>
        <end position="1404"/>
    </location>
</feature>
<feature type="repeat" description="TPR" evidence="3">
    <location>
        <begin position="2029"/>
        <end position="2062"/>
    </location>
</feature>
<feature type="region of interest" description="Disordered" evidence="5">
    <location>
        <begin position="837"/>
        <end position="873"/>
    </location>
</feature>
<feature type="repeat" description="TPR" evidence="3">
    <location>
        <begin position="1857"/>
        <end position="1890"/>
    </location>
</feature>
<dbReference type="SUPFAM" id="SSF48452">
    <property type="entry name" value="TPR-like"/>
    <property type="match status" value="4"/>
</dbReference>
<feature type="region of interest" description="Disordered" evidence="5">
    <location>
        <begin position="507"/>
        <end position="575"/>
    </location>
</feature>
<feature type="repeat" description="TPR" evidence="3">
    <location>
        <begin position="1474"/>
        <end position="1507"/>
    </location>
</feature>